<proteinExistence type="inferred from homology"/>
<dbReference type="PROSITE" id="PS50928">
    <property type="entry name" value="ABC_TM1"/>
    <property type="match status" value="1"/>
</dbReference>
<organism evidence="9 10">
    <name type="scientific">Fimbriimonas ginsengisoli Gsoil 348</name>
    <dbReference type="NCBI Taxonomy" id="661478"/>
    <lineage>
        <taxon>Bacteria</taxon>
        <taxon>Bacillati</taxon>
        <taxon>Armatimonadota</taxon>
        <taxon>Fimbriimonadia</taxon>
        <taxon>Fimbriimonadales</taxon>
        <taxon>Fimbriimonadaceae</taxon>
        <taxon>Fimbriimonas</taxon>
    </lineage>
</organism>
<evidence type="ECO:0000256" key="3">
    <source>
        <dbReference type="ARBA" id="ARBA00022475"/>
    </source>
</evidence>
<dbReference type="Proteomes" id="UP000027982">
    <property type="component" value="Chromosome"/>
</dbReference>
<evidence type="ECO:0000256" key="5">
    <source>
        <dbReference type="ARBA" id="ARBA00022989"/>
    </source>
</evidence>
<feature type="transmembrane region" description="Helical" evidence="7">
    <location>
        <begin position="143"/>
        <end position="163"/>
    </location>
</feature>
<keyword evidence="10" id="KW-1185">Reference proteome</keyword>
<reference evidence="9 10" key="1">
    <citation type="journal article" date="2014" name="PLoS ONE">
        <title>The first complete genome sequence of the class fimbriimonadia in the phylum armatimonadetes.</title>
        <authorList>
            <person name="Hu Z.Y."/>
            <person name="Wang Y.Z."/>
            <person name="Im W.T."/>
            <person name="Wang S.Y."/>
            <person name="Zhao G.P."/>
            <person name="Zheng H.J."/>
            <person name="Quan Z.X."/>
        </authorList>
    </citation>
    <scope>NUCLEOTIDE SEQUENCE [LARGE SCALE GENOMIC DNA]</scope>
    <source>
        <strain evidence="9">Gsoil 348</strain>
    </source>
</reference>
<comment type="subcellular location">
    <subcellularLocation>
        <location evidence="1 7">Cell membrane</location>
        <topology evidence="1 7">Multi-pass membrane protein</topology>
    </subcellularLocation>
</comment>
<keyword evidence="4 7" id="KW-0812">Transmembrane</keyword>
<accession>A0A068NWN4</accession>
<dbReference type="PANTHER" id="PTHR43744">
    <property type="entry name" value="ABC TRANSPORTER PERMEASE PROTEIN MG189-RELATED-RELATED"/>
    <property type="match status" value="1"/>
</dbReference>
<evidence type="ECO:0000313" key="9">
    <source>
        <dbReference type="EMBL" id="AIE87175.1"/>
    </source>
</evidence>
<name>A0A068NWN4_FIMGI</name>
<dbReference type="Pfam" id="PF00528">
    <property type="entry name" value="BPD_transp_1"/>
    <property type="match status" value="1"/>
</dbReference>
<comment type="similarity">
    <text evidence="7">Belongs to the binding-protein-dependent transport system permease family.</text>
</comment>
<evidence type="ECO:0000256" key="6">
    <source>
        <dbReference type="ARBA" id="ARBA00023136"/>
    </source>
</evidence>
<feature type="transmembrane region" description="Helical" evidence="7">
    <location>
        <begin position="184"/>
        <end position="209"/>
    </location>
</feature>
<evidence type="ECO:0000313" key="10">
    <source>
        <dbReference type="Proteomes" id="UP000027982"/>
    </source>
</evidence>
<dbReference type="Gene3D" id="1.10.3720.10">
    <property type="entry name" value="MetI-like"/>
    <property type="match status" value="1"/>
</dbReference>
<evidence type="ECO:0000256" key="1">
    <source>
        <dbReference type="ARBA" id="ARBA00004651"/>
    </source>
</evidence>
<gene>
    <name evidence="9" type="ORF">OP10G_3807</name>
</gene>
<feature type="transmembrane region" description="Helical" evidence="7">
    <location>
        <begin position="109"/>
        <end position="131"/>
    </location>
</feature>
<evidence type="ECO:0000259" key="8">
    <source>
        <dbReference type="PROSITE" id="PS50928"/>
    </source>
</evidence>
<evidence type="ECO:0000256" key="4">
    <source>
        <dbReference type="ARBA" id="ARBA00022692"/>
    </source>
</evidence>
<keyword evidence="6 7" id="KW-0472">Membrane</keyword>
<feature type="domain" description="ABC transmembrane type-1" evidence="8">
    <location>
        <begin position="72"/>
        <end position="263"/>
    </location>
</feature>
<feature type="transmembrane region" description="Helical" evidence="7">
    <location>
        <begin position="76"/>
        <end position="97"/>
    </location>
</feature>
<dbReference type="GO" id="GO:0005886">
    <property type="term" value="C:plasma membrane"/>
    <property type="evidence" value="ECO:0007669"/>
    <property type="project" value="UniProtKB-SubCell"/>
</dbReference>
<dbReference type="EMBL" id="CP007139">
    <property type="protein sequence ID" value="AIE87175.1"/>
    <property type="molecule type" value="Genomic_DNA"/>
</dbReference>
<keyword evidence="2 7" id="KW-0813">Transport</keyword>
<dbReference type="PANTHER" id="PTHR43744:SF12">
    <property type="entry name" value="ABC TRANSPORTER PERMEASE PROTEIN MG189-RELATED"/>
    <property type="match status" value="1"/>
</dbReference>
<evidence type="ECO:0000256" key="2">
    <source>
        <dbReference type="ARBA" id="ARBA00022448"/>
    </source>
</evidence>
<dbReference type="eggNOG" id="COG0395">
    <property type="taxonomic scope" value="Bacteria"/>
</dbReference>
<dbReference type="STRING" id="661478.OP10G_3807"/>
<sequence>MTQLRLNRAILYAVLLTGAVMFMAPLYIMVSLSLKTPDEISNSSMWSWPAHATLANYAKVLTDPELNFFRKFVNTLFLAAAPTIASVLTGAMVAYPFARLRFPGRDRLFLILLSTMMLPGVVTMIPGYVLMANLGWINTYKPFIIPAFFGGGAFGIFLIRQFMMAIPRELDEAAKIDGASHATIFWRILLPNCAPVLATLGVLGFVGGFKDFLGPLLYLSDPDLMNLEVALRSLQSSHKTEFHLLMAGSMIVLLPIFLIFLFGQRYFARGITLSGGK</sequence>
<keyword evidence="5 7" id="KW-1133">Transmembrane helix</keyword>
<dbReference type="KEGG" id="fgi:OP10G_3807"/>
<dbReference type="CDD" id="cd06261">
    <property type="entry name" value="TM_PBP2"/>
    <property type="match status" value="1"/>
</dbReference>
<dbReference type="AlphaFoldDB" id="A0A068NWN4"/>
<feature type="transmembrane region" description="Helical" evidence="7">
    <location>
        <begin position="9"/>
        <end position="30"/>
    </location>
</feature>
<dbReference type="InterPro" id="IPR000515">
    <property type="entry name" value="MetI-like"/>
</dbReference>
<dbReference type="InterPro" id="IPR035906">
    <property type="entry name" value="MetI-like_sf"/>
</dbReference>
<keyword evidence="3" id="KW-1003">Cell membrane</keyword>
<feature type="transmembrane region" description="Helical" evidence="7">
    <location>
        <begin position="242"/>
        <end position="262"/>
    </location>
</feature>
<dbReference type="HOGENOM" id="CLU_016047_1_1_0"/>
<evidence type="ECO:0000256" key="7">
    <source>
        <dbReference type="RuleBase" id="RU363032"/>
    </source>
</evidence>
<protein>
    <submittedName>
        <fullName evidence="9">Sugar ABC transporter permease</fullName>
    </submittedName>
</protein>
<dbReference type="SUPFAM" id="SSF161098">
    <property type="entry name" value="MetI-like"/>
    <property type="match status" value="1"/>
</dbReference>
<dbReference type="GO" id="GO:0055085">
    <property type="term" value="P:transmembrane transport"/>
    <property type="evidence" value="ECO:0007669"/>
    <property type="project" value="InterPro"/>
</dbReference>